<evidence type="ECO:0000313" key="1">
    <source>
        <dbReference type="EMBL" id="GEY30850.1"/>
    </source>
</evidence>
<accession>A0A699HJY7</accession>
<gene>
    <name evidence="1" type="ORF">Tci_402824</name>
</gene>
<dbReference type="EMBL" id="BKCJ010167877">
    <property type="protein sequence ID" value="GEY30850.1"/>
    <property type="molecule type" value="Genomic_DNA"/>
</dbReference>
<comment type="caution">
    <text evidence="1">The sequence shown here is derived from an EMBL/GenBank/DDBJ whole genome shotgun (WGS) entry which is preliminary data.</text>
</comment>
<organism evidence="1">
    <name type="scientific">Tanacetum cinerariifolium</name>
    <name type="common">Dalmatian daisy</name>
    <name type="synonym">Chrysanthemum cinerariifolium</name>
    <dbReference type="NCBI Taxonomy" id="118510"/>
    <lineage>
        <taxon>Eukaryota</taxon>
        <taxon>Viridiplantae</taxon>
        <taxon>Streptophyta</taxon>
        <taxon>Embryophyta</taxon>
        <taxon>Tracheophyta</taxon>
        <taxon>Spermatophyta</taxon>
        <taxon>Magnoliopsida</taxon>
        <taxon>eudicotyledons</taxon>
        <taxon>Gunneridae</taxon>
        <taxon>Pentapetalae</taxon>
        <taxon>asterids</taxon>
        <taxon>campanulids</taxon>
        <taxon>Asterales</taxon>
        <taxon>Asteraceae</taxon>
        <taxon>Asteroideae</taxon>
        <taxon>Anthemideae</taxon>
        <taxon>Anthemidinae</taxon>
        <taxon>Tanacetum</taxon>
    </lineage>
</organism>
<name>A0A699HJY7_TANCI</name>
<reference evidence="1" key="1">
    <citation type="journal article" date="2019" name="Sci. Rep.">
        <title>Draft genome of Tanacetum cinerariifolium, the natural source of mosquito coil.</title>
        <authorList>
            <person name="Yamashiro T."/>
            <person name="Shiraishi A."/>
            <person name="Satake H."/>
            <person name="Nakayama K."/>
        </authorList>
    </citation>
    <scope>NUCLEOTIDE SEQUENCE</scope>
</reference>
<proteinExistence type="predicted"/>
<protein>
    <recommendedName>
        <fullName evidence="2">Integrase, catalytic region, zinc finger, CCHC-type, peptidase aspartic, catalytic</fullName>
    </recommendedName>
</protein>
<dbReference type="AlphaFoldDB" id="A0A699HJY7"/>
<sequence>MNQNYFEPNPCYDSNSFGFDQPPQYTIDHQEDLNQQSMNDVDDRWNKIIESRNKIIQILGEMDSTIPLNNIISQEPSSNVITTSLPMLPTEDLEDSLIMGNEELNAIPEKESDEFIKSSVENLVPILSESEDTSGSDSECILPSCVDFSPIDIPEEKAMTFSNPLFKSNDDFISSDDESLSDEEVSKDDVKIYLKPLFEFDDEYISSDVNPLFDEVLENIESKDSYDSSLDEPDLLVTPLFDANKNECFDSGGDDNEINVLDCEDSYYDSEGDILYLESLLNDDLVHHNLSIPAMSVASILERFTDEPPPEENDDLFNLESKNDDWKKILYDAPIDDLMTEEKVFTPGFMIKIFLQHMIVSDLEAFRARGFVHPAFCSGVLVSAIWFCDLVLRFGSTFWFCILLIEDNSCVLPREDSAHFKTQLRFVSRFGCVLSQDFLRFVSKPPAFCLKTLLCFVSRPPALYCRGKENGVNILKSINEGPFQMGTVQEPLAERTEEAPHLELTKEDRESQLYDDFEHFRQHKGETIHNYYVWFAKLINDMRNIKMTMPKMQLKSKFVNNMLPEWGRFVTAVKHNRGLRDSNYDQLYAYLKQHETHANENKMMLDRFSQHTLDPLALMSNVSHQQHYSQSSSTPFFTYVPPPLADNTHFQNGRVMVQNVQGRQNRGHGTNPQGGGAAGYGGVQNRVRNANPDKMLLMQAQDNGVSLDEEQLLFLAGGHDTAIDEDVDEQPVQDIALNMDNVFQADDCDAFDSDVDEAPTVQTMFMANLSSADPVNDEPGPSYDSDILSEVQAHDHYQDTVCTHHEEHAMHDNVQLNHVVDSHADYTSDSNMIPYDQYVKDNAMPVVHSNVSYVPNDAYMMIYNDMYEPHTQSVSKTSPNTVVENSLNAERATYKE</sequence>
<evidence type="ECO:0008006" key="2">
    <source>
        <dbReference type="Google" id="ProtNLM"/>
    </source>
</evidence>